<keyword evidence="3" id="KW-0963">Cytoplasm</keyword>
<evidence type="ECO:0000259" key="8">
    <source>
        <dbReference type="PROSITE" id="PS50055"/>
    </source>
</evidence>
<proteinExistence type="predicted"/>
<comment type="subcellular location">
    <subcellularLocation>
        <location evidence="1">Cytoplasm</location>
    </subcellularLocation>
</comment>
<reference evidence="10" key="2">
    <citation type="submission" date="2023-06" db="EMBL/GenBank/DDBJ databases">
        <authorList>
            <person name="Ma L."/>
            <person name="Liu K.-W."/>
            <person name="Li Z."/>
            <person name="Hsiao Y.-Y."/>
            <person name="Qi Y."/>
            <person name="Fu T."/>
            <person name="Tang G."/>
            <person name="Zhang D."/>
            <person name="Sun W.-H."/>
            <person name="Liu D.-K."/>
            <person name="Li Y."/>
            <person name="Chen G.-Z."/>
            <person name="Liu X.-D."/>
            <person name="Liao X.-Y."/>
            <person name="Jiang Y.-T."/>
            <person name="Yu X."/>
            <person name="Hao Y."/>
            <person name="Huang J."/>
            <person name="Zhao X.-W."/>
            <person name="Ke S."/>
            <person name="Chen Y.-Y."/>
            <person name="Wu W.-L."/>
            <person name="Hsu J.-L."/>
            <person name="Lin Y.-F."/>
            <person name="Huang M.-D."/>
            <person name="Li C.-Y."/>
            <person name="Huang L."/>
            <person name="Wang Z.-W."/>
            <person name="Zhao X."/>
            <person name="Zhong W.-Y."/>
            <person name="Peng D.-H."/>
            <person name="Ahmad S."/>
            <person name="Lan S."/>
            <person name="Zhang J.-S."/>
            <person name="Tsai W.-C."/>
            <person name="Van De Peer Y."/>
            <person name="Liu Z.-J."/>
        </authorList>
    </citation>
    <scope>NUCLEOTIDE SEQUENCE</scope>
    <source>
        <strain evidence="10">CP</strain>
        <tissue evidence="10">Leaves</tissue>
    </source>
</reference>
<keyword evidence="4" id="KW-0597">Phosphoprotein</keyword>
<dbReference type="GO" id="GO:0004725">
    <property type="term" value="F:protein tyrosine phosphatase activity"/>
    <property type="evidence" value="ECO:0007669"/>
    <property type="project" value="UniProtKB-EC"/>
</dbReference>
<reference evidence="10" key="1">
    <citation type="journal article" date="2023" name="Nat. Commun.">
        <title>Diploid and tetraploid genomes of Acorus and the evolution of monocots.</title>
        <authorList>
            <person name="Ma L."/>
            <person name="Liu K.W."/>
            <person name="Li Z."/>
            <person name="Hsiao Y.Y."/>
            <person name="Qi Y."/>
            <person name="Fu T."/>
            <person name="Tang G.D."/>
            <person name="Zhang D."/>
            <person name="Sun W.H."/>
            <person name="Liu D.K."/>
            <person name="Li Y."/>
            <person name="Chen G.Z."/>
            <person name="Liu X.D."/>
            <person name="Liao X.Y."/>
            <person name="Jiang Y.T."/>
            <person name="Yu X."/>
            <person name="Hao Y."/>
            <person name="Huang J."/>
            <person name="Zhao X.W."/>
            <person name="Ke S."/>
            <person name="Chen Y.Y."/>
            <person name="Wu W.L."/>
            <person name="Hsu J.L."/>
            <person name="Lin Y.F."/>
            <person name="Huang M.D."/>
            <person name="Li C.Y."/>
            <person name="Huang L."/>
            <person name="Wang Z.W."/>
            <person name="Zhao X."/>
            <person name="Zhong W.Y."/>
            <person name="Peng D.H."/>
            <person name="Ahmad S."/>
            <person name="Lan S."/>
            <person name="Zhang J.S."/>
            <person name="Tsai W.C."/>
            <person name="Van de Peer Y."/>
            <person name="Liu Z.J."/>
        </authorList>
    </citation>
    <scope>NUCLEOTIDE SEQUENCE</scope>
    <source>
        <strain evidence="10">CP</strain>
    </source>
</reference>
<feature type="compositionally biased region" description="Basic and acidic residues" evidence="7">
    <location>
        <begin position="22"/>
        <end position="31"/>
    </location>
</feature>
<dbReference type="Proteomes" id="UP001180020">
    <property type="component" value="Unassembled WGS sequence"/>
</dbReference>
<dbReference type="InterPro" id="IPR000242">
    <property type="entry name" value="PTP_cat"/>
</dbReference>
<dbReference type="PANTHER" id="PTHR19134">
    <property type="entry name" value="RECEPTOR-TYPE TYROSINE-PROTEIN PHOSPHATASE"/>
    <property type="match status" value="1"/>
</dbReference>
<dbReference type="SMART" id="SM00194">
    <property type="entry name" value="PTPc"/>
    <property type="match status" value="1"/>
</dbReference>
<dbReference type="PROSITE" id="PS50055">
    <property type="entry name" value="TYR_PHOSPHATASE_PTP"/>
    <property type="match status" value="1"/>
</dbReference>
<dbReference type="PRINTS" id="PR00700">
    <property type="entry name" value="PRTYPHPHTASE"/>
</dbReference>
<evidence type="ECO:0000313" key="10">
    <source>
        <dbReference type="EMBL" id="KAK1300025.1"/>
    </source>
</evidence>
<dbReference type="FunFam" id="3.90.190.10:FF:000045">
    <property type="entry name" value="Tyrosine-protein phosphatase non-receptor type 12"/>
    <property type="match status" value="1"/>
</dbReference>
<dbReference type="InterPro" id="IPR003595">
    <property type="entry name" value="Tyr_Pase_cat"/>
</dbReference>
<evidence type="ECO:0000259" key="9">
    <source>
        <dbReference type="PROSITE" id="PS50056"/>
    </source>
</evidence>
<evidence type="ECO:0000256" key="4">
    <source>
        <dbReference type="ARBA" id="ARBA00022553"/>
    </source>
</evidence>
<protein>
    <recommendedName>
        <fullName evidence="2">protein-tyrosine-phosphatase</fullName>
        <ecNumber evidence="2">3.1.3.48</ecNumber>
    </recommendedName>
</protein>
<dbReference type="AlphaFoldDB" id="A0AAV9DFP7"/>
<name>A0AAV9DFP7_ACOCL</name>
<comment type="caution">
    <text evidence="10">The sequence shown here is derived from an EMBL/GenBank/DDBJ whole genome shotgun (WGS) entry which is preliminary data.</text>
</comment>
<organism evidence="10 11">
    <name type="scientific">Acorus calamus</name>
    <name type="common">Sweet flag</name>
    <dbReference type="NCBI Taxonomy" id="4465"/>
    <lineage>
        <taxon>Eukaryota</taxon>
        <taxon>Viridiplantae</taxon>
        <taxon>Streptophyta</taxon>
        <taxon>Embryophyta</taxon>
        <taxon>Tracheophyta</taxon>
        <taxon>Spermatophyta</taxon>
        <taxon>Magnoliopsida</taxon>
        <taxon>Liliopsida</taxon>
        <taxon>Acoraceae</taxon>
        <taxon>Acorus</taxon>
    </lineage>
</organism>
<dbReference type="PANTHER" id="PTHR19134:SF449">
    <property type="entry name" value="TYROSINE-PROTEIN PHOSPHATASE 1"/>
    <property type="match status" value="1"/>
</dbReference>
<accession>A0AAV9DFP7</accession>
<dbReference type="PROSITE" id="PS50056">
    <property type="entry name" value="TYR_PHOSPHATASE_2"/>
    <property type="match status" value="1"/>
</dbReference>
<evidence type="ECO:0000256" key="3">
    <source>
        <dbReference type="ARBA" id="ARBA00022490"/>
    </source>
</evidence>
<keyword evidence="6" id="KW-0904">Protein phosphatase</keyword>
<dbReference type="Gene3D" id="3.90.190.10">
    <property type="entry name" value="Protein tyrosine phosphatase superfamily"/>
    <property type="match status" value="1"/>
</dbReference>
<gene>
    <name evidence="10" type="primary">PTP1</name>
    <name evidence="10" type="ORF">QJS10_CPB13g00907</name>
</gene>
<dbReference type="SMART" id="SM00404">
    <property type="entry name" value="PTPc_motif"/>
    <property type="match status" value="1"/>
</dbReference>
<keyword evidence="11" id="KW-1185">Reference proteome</keyword>
<feature type="domain" description="Tyrosine-protein phosphatase" evidence="8">
    <location>
        <begin position="100"/>
        <end position="369"/>
    </location>
</feature>
<dbReference type="InterPro" id="IPR000387">
    <property type="entry name" value="Tyr_Pase_dom"/>
</dbReference>
<dbReference type="GO" id="GO:0005737">
    <property type="term" value="C:cytoplasm"/>
    <property type="evidence" value="ECO:0007669"/>
    <property type="project" value="UniProtKB-SubCell"/>
</dbReference>
<evidence type="ECO:0000256" key="2">
    <source>
        <dbReference type="ARBA" id="ARBA00013064"/>
    </source>
</evidence>
<dbReference type="Pfam" id="PF00102">
    <property type="entry name" value="Y_phosphatase"/>
    <property type="match status" value="1"/>
</dbReference>
<evidence type="ECO:0000256" key="6">
    <source>
        <dbReference type="ARBA" id="ARBA00022912"/>
    </source>
</evidence>
<feature type="region of interest" description="Disordered" evidence="7">
    <location>
        <begin position="1"/>
        <end position="72"/>
    </location>
</feature>
<feature type="domain" description="Tyrosine specific protein phosphatases" evidence="9">
    <location>
        <begin position="288"/>
        <end position="360"/>
    </location>
</feature>
<dbReference type="EMBL" id="JAUJYO010000013">
    <property type="protein sequence ID" value="KAK1300025.1"/>
    <property type="molecule type" value="Genomic_DNA"/>
</dbReference>
<keyword evidence="5" id="KW-0378">Hydrolase</keyword>
<dbReference type="InterPro" id="IPR029021">
    <property type="entry name" value="Prot-tyrosine_phosphatase-like"/>
</dbReference>
<dbReference type="CDD" id="cd17658">
    <property type="entry name" value="PTPc_plant_PTP1"/>
    <property type="match status" value="1"/>
</dbReference>
<evidence type="ECO:0000256" key="1">
    <source>
        <dbReference type="ARBA" id="ARBA00004496"/>
    </source>
</evidence>
<dbReference type="EC" id="3.1.3.48" evidence="2"/>
<evidence type="ECO:0000256" key="5">
    <source>
        <dbReference type="ARBA" id="ARBA00022801"/>
    </source>
</evidence>
<sequence>MNPSKKPALPVSTIESSQFRTDSIENPERETGNSLSPRNGRSAMAVASPSSAAASAPPFAPSDLASADPPPSIRLSAEQLRHCSKAVDLLKKKLGNPFEISHEFESLQEMRLRKDEMIVRCRVALQDVNLNKNRYTDVLPFDNTRVILNSTKDRASLGNGYINASFIAAGPSENVSQFIATQGPLPNTFEDFWEMVIQYRCPAIVMLTTVDTSEMMRKCANYFQAENGIREFGKICVFTKSTKANSSLVLRCLEVKYKESKEPPLSVLHIQYPKWPDHGVPDDTVAVREIFNRMHHVPPGLGPIIVHCSAGIGRTGAFCTIHNTIQRILIGDMSALDFMKTISSFRSQRIGMVQTMEQFFFCYVAIVDELEDLILKSKSSQGVSKRVKQSNG</sequence>
<dbReference type="InterPro" id="IPR050348">
    <property type="entry name" value="Protein-Tyr_Phosphatase"/>
</dbReference>
<dbReference type="InterPro" id="IPR016130">
    <property type="entry name" value="Tyr_Pase_AS"/>
</dbReference>
<feature type="compositionally biased region" description="Low complexity" evidence="7">
    <location>
        <begin position="42"/>
        <end position="67"/>
    </location>
</feature>
<dbReference type="SUPFAM" id="SSF52799">
    <property type="entry name" value="(Phosphotyrosine protein) phosphatases II"/>
    <property type="match status" value="1"/>
</dbReference>
<dbReference type="PROSITE" id="PS00383">
    <property type="entry name" value="TYR_PHOSPHATASE_1"/>
    <property type="match status" value="1"/>
</dbReference>
<evidence type="ECO:0000313" key="11">
    <source>
        <dbReference type="Proteomes" id="UP001180020"/>
    </source>
</evidence>
<evidence type="ECO:0000256" key="7">
    <source>
        <dbReference type="SAM" id="MobiDB-lite"/>
    </source>
</evidence>